<keyword evidence="3 6" id="KW-0812">Transmembrane</keyword>
<dbReference type="PRINTS" id="PR00342">
    <property type="entry name" value="RHESUSRHD"/>
</dbReference>
<dbReference type="EMBL" id="AY865618">
    <property type="protein sequence ID" value="AAY41910.1"/>
    <property type="molecule type" value="mRNA"/>
</dbReference>
<feature type="transmembrane region" description="Helical" evidence="6">
    <location>
        <begin position="383"/>
        <end position="404"/>
    </location>
</feature>
<comment type="subcellular location">
    <subcellularLocation>
        <location evidence="1">Membrane</location>
        <topology evidence="1">Multi-pass membrane protein</topology>
    </subcellularLocation>
</comment>
<sequence length="458" mass="49582">MRGKFSGFLLVPQIIFIVLYGVFVQYDVQAGPRNASDTTSSEHFDKLYPMFQDVHVMIFIGFGFLMTFLRRYGFGSVGFNFMLAAFVIQWTILIRGCLDLEDIKDGKININLETFLNADFACGAVLISFGAVLGVLGPIQLIVMAILEVVFYSVNEFVIAHKFQISDIGGSMVIHTFGAYFGLAVSLVHWRPELKDAHPKEESVYHSDLFAMIGTLFLWLYWPSFNGAPAAGTIIGERAVINTLFSLAAAGVSAFAMSSIVDKSGKISMVHVQNATLAGGVAAGAVANLKIGPLGATLLGSSSGILSVLGYAYITPAILQHMNIHDTCGVHNLHGMPGVLSGVAAVIIAKATSPTTYTTLELSAIYPGRVNNLDFQQQANLQLAGLAVTLGISIIGGLLTGLVLKAPFLGSVKHQDLFDDRPYWNLESEESNDIPMKNLQQEPTRKSLVLHHLYCNVN</sequence>
<evidence type="ECO:0000256" key="2">
    <source>
        <dbReference type="ARBA" id="ARBA00011036"/>
    </source>
</evidence>
<feature type="domain" description="Ammonium transporter AmtB-like" evidence="7">
    <location>
        <begin position="16"/>
        <end position="405"/>
    </location>
</feature>
<dbReference type="AlphaFoldDB" id="Q3BBX4"/>
<reference evidence="10" key="1">
    <citation type="submission" date="2003-08" db="EMBL/GenBank/DDBJ databases">
        <authorList>
            <person name="Birren B."/>
            <person name="Nusbaum C."/>
            <person name="Abebe A."/>
            <person name="Abouelleil A."/>
            <person name="Adekoya E."/>
            <person name="Ait-zahra M."/>
            <person name="Allen N."/>
            <person name="Allen T."/>
            <person name="An P."/>
            <person name="Anderson M."/>
            <person name="Anderson S."/>
            <person name="Arachchi H."/>
            <person name="Armbruster J."/>
            <person name="Bachantsang P."/>
            <person name="Baldwin J."/>
            <person name="Barry A."/>
            <person name="Bayul T."/>
            <person name="Blitshsteyn B."/>
            <person name="Bloom T."/>
            <person name="Blye J."/>
            <person name="Boguslavskiy L."/>
            <person name="Borowsky M."/>
            <person name="Boukhgalter B."/>
            <person name="Brunache A."/>
            <person name="Butler J."/>
            <person name="Calixte N."/>
            <person name="Calvo S."/>
            <person name="Camarata J."/>
            <person name="Campo K."/>
            <person name="Chang J."/>
            <person name="Cheshatsang Y."/>
            <person name="Citroen M."/>
            <person name="Collymore A."/>
            <person name="Considine T."/>
            <person name="Cook A."/>
            <person name="Cooke P."/>
            <person name="Corum B."/>
            <person name="Cuomo C."/>
            <person name="David R."/>
            <person name="Dawoe T."/>
            <person name="Degray S."/>
            <person name="Dodge S."/>
            <person name="Dooley K."/>
            <person name="Dorje P."/>
            <person name="Dorjee K."/>
            <person name="Dorris L."/>
            <person name="Duffey N."/>
            <person name="Dupes A."/>
            <person name="Elkins T."/>
            <person name="Engels R."/>
            <person name="Erickson J."/>
            <person name="Farina A."/>
            <person name="Faro S."/>
            <person name="Ferreira P."/>
            <person name="Fischer H."/>
            <person name="Fitzgerald M."/>
            <person name="Foley K."/>
            <person name="Gage D."/>
            <person name="Galagan J."/>
            <person name="Gearin G."/>
            <person name="Gnerre S."/>
            <person name="Gnirke A."/>
            <person name="Goyette A."/>
            <person name="Graham J."/>
            <person name="Grandbois E."/>
            <person name="Gyaltsen K."/>
            <person name="Hafez N."/>
            <person name="Hagopian D."/>
            <person name="Hagos B."/>
            <person name="Hall J."/>
            <person name="Hatcher B."/>
            <person name="Heller A."/>
            <person name="Higgins H."/>
            <person name="Honan T."/>
            <person name="Horn A."/>
            <person name="Houde N."/>
            <person name="Hughes L."/>
            <person name="Hulme W."/>
            <person name="Husby E."/>
            <person name="Iliev I."/>
            <person name="Jaffe D."/>
            <person name="Jones C."/>
            <person name="Kamal M."/>
            <person name="Kamat A."/>
            <person name="Kamvysselis M."/>
            <person name="Karlsson E."/>
            <person name="Kells C."/>
            <person name="Kieu A."/>
            <person name="Kisner P."/>
            <person name="Kodira C."/>
            <person name="Kulbokas E."/>
            <person name="Labutti K."/>
            <person name="Lama D."/>
            <person name="Landers T."/>
            <person name="Leger J."/>
            <person name="Levine S."/>
            <person name="Lewis D."/>
            <person name="Lewis T."/>
            <person name="Lindblad-toh K."/>
            <person name="Liu X."/>
            <person name="Lokyitsang T."/>
            <person name="Lokyitsang Y."/>
            <person name="Lucien O."/>
            <person name="Lui A."/>
            <person name="Ma L.J."/>
            <person name="Mabbitt R."/>
            <person name="Macdonald J."/>
            <person name="Maclean C."/>
            <person name="Major J."/>
            <person name="Manning J."/>
            <person name="Marabella R."/>
            <person name="Maru K."/>
            <person name="Matthews C."/>
            <person name="Mauceli E."/>
            <person name="Mccarthy M."/>
            <person name="Mcdonough S."/>
            <person name="Mcghee T."/>
            <person name="Meldrim J."/>
            <person name="Meneus L."/>
            <person name="Mesirov J."/>
            <person name="Mihalev A."/>
            <person name="Mihova T."/>
            <person name="Mikkelsen T."/>
            <person name="Mlenga V."/>
            <person name="Moru K."/>
            <person name="Mozes J."/>
            <person name="Mulrain L."/>
            <person name="Munson G."/>
            <person name="Naylor J."/>
            <person name="Newes C."/>
            <person name="Nguyen C."/>
            <person name="Nguyen N."/>
            <person name="Nguyen T."/>
            <person name="Nicol R."/>
            <person name="Nielsen C."/>
            <person name="Nizzari M."/>
            <person name="Norbu C."/>
            <person name="Norbu N."/>
            <person name="O'donnell P."/>
            <person name="Okoawo O."/>
            <person name="O'leary S."/>
            <person name="Omotosho B."/>
            <person name="O'neill K."/>
            <person name="Osman S."/>
            <person name="Parker S."/>
            <person name="Perrin D."/>
            <person name="Phunkhang P."/>
            <person name="Piqani B."/>
            <person name="Purcell S."/>
            <person name="Rachupka T."/>
            <person name="Ramasamy U."/>
            <person name="Rameau R."/>
            <person name="Ray V."/>
            <person name="Raymond C."/>
            <person name="Retta R."/>
            <person name="Richardson S."/>
            <person name="Rise C."/>
            <person name="Rodriguez J."/>
            <person name="Rogers J."/>
            <person name="Rogov P."/>
            <person name="Rutman M."/>
            <person name="Schupbach R."/>
            <person name="Seaman C."/>
            <person name="Settipalli S."/>
            <person name="Sharpe T."/>
            <person name="Sheridan J."/>
            <person name="Sherpa N."/>
            <person name="Shi J."/>
            <person name="Smirnov S."/>
            <person name="Smith C."/>
            <person name="Sougnez C."/>
            <person name="Spencer B."/>
            <person name="Stalker J."/>
            <person name="Stange-thomann N."/>
            <person name="Stavropoulos S."/>
            <person name="Stetson K."/>
            <person name="Stone C."/>
            <person name="Stone S."/>
            <person name="Stubbs M."/>
            <person name="Talamas J."/>
            <person name="Tchuinga P."/>
            <person name="Tenzing P."/>
            <person name="Tesfaye S."/>
            <person name="Theodore J."/>
            <person name="Thoulutsang Y."/>
            <person name="Topham K."/>
            <person name="Towey S."/>
            <person name="Tsamla T."/>
            <person name="Tsomo N."/>
            <person name="Vallee D."/>
            <person name="Vassiliev H."/>
            <person name="Venkataraman V."/>
            <person name="Vinson J."/>
            <person name="Vo A."/>
            <person name="Wade C."/>
            <person name="Wang S."/>
            <person name="Wangchuk T."/>
            <person name="Wangdi T."/>
            <person name="Whittaker C."/>
            <person name="Wilkinson J."/>
            <person name="Wu Y."/>
            <person name="Wyman D."/>
            <person name="Yadav S."/>
            <person name="Yang S."/>
            <person name="Yang X."/>
            <person name="Yeager S."/>
            <person name="Yee E."/>
            <person name="Young G."/>
            <person name="Zainoun J."/>
            <person name="Zembeck L."/>
            <person name="Zimmer A."/>
            <person name="Zody M."/>
            <person name="Lander E."/>
        </authorList>
    </citation>
    <scope>NUCLEOTIDE SEQUENCE [LARGE SCALE GENOMIC DNA]</scope>
</reference>
<dbReference type="GO" id="GO:0008519">
    <property type="term" value="F:ammonium channel activity"/>
    <property type="evidence" value="ECO:0007669"/>
    <property type="project" value="InterPro"/>
</dbReference>
<dbReference type="InterPro" id="IPR029020">
    <property type="entry name" value="Ammonium/urea_transptr"/>
</dbReference>
<dbReference type="eggNOG" id="KOG3796">
    <property type="taxonomic scope" value="Eukaryota"/>
</dbReference>
<evidence type="ECO:0000313" key="10">
    <source>
        <dbReference type="Proteomes" id="UP000007875"/>
    </source>
</evidence>
<reference evidence="8" key="3">
    <citation type="journal article" date="2005" name="Proc. Natl. Acad. Sci. U.S.A.">
        <title>Evolutionary conservation and diversification of Rh family genes and proteins.</title>
        <authorList>
            <person name="Huang C.H."/>
            <person name="Peng J."/>
        </authorList>
    </citation>
    <scope>NUCLEOTIDE SEQUENCE</scope>
</reference>
<evidence type="ECO:0000259" key="7">
    <source>
        <dbReference type="Pfam" id="PF00909"/>
    </source>
</evidence>
<dbReference type="OMA" id="TNMRIRF"/>
<dbReference type="InterPro" id="IPR002229">
    <property type="entry name" value="RhesusRHD"/>
</dbReference>
<feature type="transmembrane region" description="Helical" evidence="6">
    <location>
        <begin position="210"/>
        <end position="228"/>
    </location>
</feature>
<reference evidence="8" key="2">
    <citation type="submission" date="2004-12" db="EMBL/GenBank/DDBJ databases">
        <authorList>
            <person name="Chen Y."/>
            <person name="Peng J."/>
            <person name="Huang C.-H."/>
        </authorList>
    </citation>
    <scope>NUCLEOTIDE SEQUENCE</scope>
</reference>
<comment type="similarity">
    <text evidence="2">Belongs to the ammonium transporter (TC 2.A.49) family. Rh subfamily.</text>
</comment>
<evidence type="ECO:0000313" key="8">
    <source>
        <dbReference type="EMBL" id="AAY41910.1"/>
    </source>
</evidence>
<dbReference type="InterPro" id="IPR024041">
    <property type="entry name" value="NH4_transpt_AmtB-like_dom"/>
</dbReference>
<feature type="transmembrane region" description="Helical" evidence="6">
    <location>
        <begin position="240"/>
        <end position="261"/>
    </location>
</feature>
<evidence type="ECO:0000256" key="4">
    <source>
        <dbReference type="ARBA" id="ARBA00022989"/>
    </source>
</evidence>
<reference evidence="9" key="4">
    <citation type="submission" date="2025-05" db="UniProtKB">
        <authorList>
            <consortium name="Ensembl"/>
        </authorList>
    </citation>
    <scope>IDENTIFICATION</scope>
</reference>
<feature type="transmembrane region" description="Helical" evidence="6">
    <location>
        <begin position="72"/>
        <end position="94"/>
    </location>
</feature>
<dbReference type="SUPFAM" id="SSF111352">
    <property type="entry name" value="Ammonium transporter"/>
    <property type="match status" value="1"/>
</dbReference>
<name>Q3BBX4_CIOSA</name>
<keyword evidence="10" id="KW-1185">Reference proteome</keyword>
<feature type="transmembrane region" description="Helical" evidence="6">
    <location>
        <begin position="294"/>
        <end position="314"/>
    </location>
</feature>
<dbReference type="PANTHER" id="PTHR11730">
    <property type="entry name" value="AMMONIUM TRANSPORTER"/>
    <property type="match status" value="1"/>
</dbReference>
<feature type="transmembrane region" description="Helical" evidence="6">
    <location>
        <begin position="6"/>
        <end position="26"/>
    </location>
</feature>
<evidence type="ECO:0000256" key="5">
    <source>
        <dbReference type="ARBA" id="ARBA00023136"/>
    </source>
</evidence>
<keyword evidence="4 6" id="KW-1133">Transmembrane helix</keyword>
<evidence type="ECO:0000256" key="6">
    <source>
        <dbReference type="SAM" id="Phobius"/>
    </source>
</evidence>
<dbReference type="Proteomes" id="UP000007875">
    <property type="component" value="Unassembled WGS sequence"/>
</dbReference>
<keyword evidence="5 6" id="KW-0472">Membrane</keyword>
<feature type="transmembrane region" description="Helical" evidence="6">
    <location>
        <begin position="47"/>
        <end position="66"/>
    </location>
</feature>
<accession>Q3BBX4</accession>
<proteinExistence type="evidence at transcript level"/>
<feature type="transmembrane region" description="Helical" evidence="6">
    <location>
        <begin position="172"/>
        <end position="190"/>
    </location>
</feature>
<evidence type="ECO:0000313" key="9">
    <source>
        <dbReference type="Ensembl" id="ENSCSAVP00000016014.1"/>
    </source>
</evidence>
<dbReference type="Ensembl" id="ENSCSAVT00000016194.1">
    <property type="protein sequence ID" value="ENSCSAVP00000016014.1"/>
    <property type="gene ID" value="ENSCSAVG00000009433.1"/>
</dbReference>
<dbReference type="Gene3D" id="1.10.3430.10">
    <property type="entry name" value="Ammonium transporter AmtB like domains"/>
    <property type="match status" value="1"/>
</dbReference>
<dbReference type="GeneTree" id="ENSGT00950000182844"/>
<evidence type="ECO:0000256" key="1">
    <source>
        <dbReference type="ARBA" id="ARBA00004141"/>
    </source>
</evidence>
<dbReference type="GO" id="GO:0005886">
    <property type="term" value="C:plasma membrane"/>
    <property type="evidence" value="ECO:0007669"/>
    <property type="project" value="InterPro"/>
</dbReference>
<organism evidence="8">
    <name type="scientific">Ciona savignyi</name>
    <name type="common">Pacific transparent sea squirt</name>
    <dbReference type="NCBI Taxonomy" id="51511"/>
    <lineage>
        <taxon>Eukaryota</taxon>
        <taxon>Metazoa</taxon>
        <taxon>Chordata</taxon>
        <taxon>Tunicata</taxon>
        <taxon>Ascidiacea</taxon>
        <taxon>Phlebobranchia</taxon>
        <taxon>Cionidae</taxon>
        <taxon>Ciona</taxon>
    </lineage>
</organism>
<dbReference type="PANTHER" id="PTHR11730:SF60">
    <property type="entry name" value="RH50, ISOFORM D"/>
    <property type="match status" value="1"/>
</dbReference>
<evidence type="ECO:0000256" key="3">
    <source>
        <dbReference type="ARBA" id="ARBA00022692"/>
    </source>
</evidence>
<protein>
    <submittedName>
        <fullName evidence="8">Rh type A glycoprotein-like protein</fullName>
    </submittedName>
</protein>
<dbReference type="Pfam" id="PF00909">
    <property type="entry name" value="Ammonium_transp"/>
    <property type="match status" value="1"/>
</dbReference>
<dbReference type="GO" id="GO:0097272">
    <property type="term" value="P:ammonium homeostasis"/>
    <property type="evidence" value="ECO:0007669"/>
    <property type="project" value="TreeGrafter"/>
</dbReference>
<dbReference type="FunFam" id="1.10.3430.10:FF:000012">
    <property type="entry name" value="Rh type C glycoprotein"/>
    <property type="match status" value="1"/>
</dbReference>